<dbReference type="InterPro" id="IPR001909">
    <property type="entry name" value="KRAB"/>
</dbReference>
<dbReference type="SMART" id="SM00349">
    <property type="entry name" value="KRAB"/>
    <property type="match status" value="1"/>
</dbReference>
<dbReference type="PROSITE" id="PS50805">
    <property type="entry name" value="KRAB"/>
    <property type="match status" value="1"/>
</dbReference>
<feature type="domain" description="KRAB" evidence="1">
    <location>
        <begin position="8"/>
        <end position="78"/>
    </location>
</feature>
<reference evidence="2" key="2">
    <citation type="submission" date="2025-08" db="UniProtKB">
        <authorList>
            <consortium name="Ensembl"/>
        </authorList>
    </citation>
    <scope>IDENTIFICATION</scope>
</reference>
<dbReference type="Proteomes" id="UP000694564">
    <property type="component" value="Chromosome 1"/>
</dbReference>
<dbReference type="GeneTree" id="ENSGT00940000163298"/>
<dbReference type="Gene3D" id="6.10.140.140">
    <property type="match status" value="1"/>
</dbReference>
<sequence length="143" mass="16374">MIQSQELLTPEDVAVVFTLEEWQLLGPAQKDLYRDVMLENYSNLVSVGCQANKPGALSKLLGGEPWTVEREIHGAKGSEIWKIDDHLCPLWPLRQQWTSVDSLLTGTCSLWDSQWPDVHPQGTAWDSHRNETSPMQWMWLCLQ</sequence>
<dbReference type="OrthoDB" id="9634412at2759"/>
<dbReference type="PANTHER" id="PTHR23232:SF161">
    <property type="entry name" value="KRAB DOMAIN-CONTAINING PROTEIN"/>
    <property type="match status" value="1"/>
</dbReference>
<dbReference type="Pfam" id="PF01352">
    <property type="entry name" value="KRAB"/>
    <property type="match status" value="1"/>
</dbReference>
<evidence type="ECO:0000313" key="2">
    <source>
        <dbReference type="Ensembl" id="ENSSVLP00005002510.1"/>
    </source>
</evidence>
<evidence type="ECO:0000313" key="3">
    <source>
        <dbReference type="Proteomes" id="UP000694564"/>
    </source>
</evidence>
<reference evidence="2" key="3">
    <citation type="submission" date="2025-09" db="UniProtKB">
        <authorList>
            <consortium name="Ensembl"/>
        </authorList>
    </citation>
    <scope>IDENTIFICATION</scope>
</reference>
<dbReference type="SUPFAM" id="SSF109640">
    <property type="entry name" value="KRAB domain (Kruppel-associated box)"/>
    <property type="match status" value="1"/>
</dbReference>
<protein>
    <recommendedName>
        <fullName evidence="1">KRAB domain-containing protein</fullName>
    </recommendedName>
</protein>
<proteinExistence type="predicted"/>
<dbReference type="InterPro" id="IPR050169">
    <property type="entry name" value="Krueppel_C2H2_ZnF"/>
</dbReference>
<dbReference type="Ensembl" id="ENSSVLT00005002750.1">
    <property type="protein sequence ID" value="ENSSVLP00005002510.1"/>
    <property type="gene ID" value="ENSSVLG00005002022.1"/>
</dbReference>
<organism evidence="2 3">
    <name type="scientific">Sciurus vulgaris</name>
    <name type="common">Eurasian red squirrel</name>
    <dbReference type="NCBI Taxonomy" id="55149"/>
    <lineage>
        <taxon>Eukaryota</taxon>
        <taxon>Metazoa</taxon>
        <taxon>Chordata</taxon>
        <taxon>Craniata</taxon>
        <taxon>Vertebrata</taxon>
        <taxon>Euteleostomi</taxon>
        <taxon>Mammalia</taxon>
        <taxon>Eutheria</taxon>
        <taxon>Euarchontoglires</taxon>
        <taxon>Glires</taxon>
        <taxon>Rodentia</taxon>
        <taxon>Sciuromorpha</taxon>
        <taxon>Sciuridae</taxon>
        <taxon>Sciurinae</taxon>
        <taxon>Sciurini</taxon>
        <taxon>Sciurus</taxon>
    </lineage>
</organism>
<dbReference type="AlphaFoldDB" id="A0A8D2AQL0"/>
<keyword evidence="3" id="KW-1185">Reference proteome</keyword>
<name>A0A8D2AQL0_SCIVU</name>
<dbReference type="PANTHER" id="PTHR23232">
    <property type="entry name" value="KRAB DOMAIN C2H2 ZINC FINGER"/>
    <property type="match status" value="1"/>
</dbReference>
<evidence type="ECO:0000259" key="1">
    <source>
        <dbReference type="PROSITE" id="PS50805"/>
    </source>
</evidence>
<dbReference type="CDD" id="cd07765">
    <property type="entry name" value="KRAB_A-box"/>
    <property type="match status" value="1"/>
</dbReference>
<reference evidence="2" key="1">
    <citation type="submission" date="2020-06" db="EMBL/GenBank/DDBJ databases">
        <authorList>
            <consortium name="Wellcome Sanger Institute Data Sharing"/>
        </authorList>
    </citation>
    <scope>NUCLEOTIDE SEQUENCE [LARGE SCALE GENOMIC DNA]</scope>
</reference>
<accession>A0A8D2AQL0</accession>
<dbReference type="GO" id="GO:0006355">
    <property type="term" value="P:regulation of DNA-templated transcription"/>
    <property type="evidence" value="ECO:0007669"/>
    <property type="project" value="InterPro"/>
</dbReference>
<dbReference type="InterPro" id="IPR036051">
    <property type="entry name" value="KRAB_dom_sf"/>
</dbReference>